<accession>A0A430KVD9</accession>
<dbReference type="PROSITE" id="PS50885">
    <property type="entry name" value="HAMP"/>
    <property type="match status" value="1"/>
</dbReference>
<reference evidence="8 9" key="1">
    <citation type="submission" date="2018-11" db="EMBL/GenBank/DDBJ databases">
        <title>The draft genome sequence of Amphritea opalescens ANRC-JH13T.</title>
        <authorList>
            <person name="Fang Z."/>
            <person name="Zhang Y."/>
            <person name="Han X."/>
        </authorList>
    </citation>
    <scope>NUCLEOTIDE SEQUENCE [LARGE SCALE GENOMIC DNA]</scope>
    <source>
        <strain evidence="8 9">ANRC-JH13</strain>
    </source>
</reference>
<dbReference type="PANTHER" id="PTHR32089:SF112">
    <property type="entry name" value="LYSOZYME-LIKE PROTEIN-RELATED"/>
    <property type="match status" value="1"/>
</dbReference>
<name>A0A430KVD9_9GAMM</name>
<sequence>MALYDAVERKFFNSLTRKIVGNVLFLLIPSLLFIGLNGIGLGQLEQQIVQDTNNPALLAQLDRLQLLSWLILAFSLAATLFTIFFMRHIFLRPIHKMVDILSDIKDKDGDISATLPDTTHDEISAMASSYNGFSTSLKKIIAETRNHSVKVALSATQLSQVLQEVHQSTSEQEEQAQHVLQSSQESTTAIQEVAGNTLKISEYTRNNLDEIRSSSHELEQVLGQVRTISELASGFQQTVEKLSASSETITEILSMVKRFSDQTNLLALNASIEAARAGEAGRGFAVVADEVRNLSQQVQNATSEIDQNISVMADLVSDTRTNSANILEYTQNTESFISDTSAQFTRLVRDFDGVNSQLTTISSTLDELTYTNQESHSHVERIAGISAEMRDEMERSQVFSSELETSMEETQELLSRFIIGYGSFENIIQAGREWARQMQEELEQMYHGGYDIFDRHYRRTNEGVLPEKFDVSYADAFEQRMRPVFDGYLIEKPDLIYALPICLDGYAPAHHQKVSEPLTGDFEVDNVKSRHRRFFAGSRAEVRRTSNTSPFLLQTYVRDTGEVLNDLTFPIYVNGRHWGCFALGFKPQLLLDDQTDN</sequence>
<evidence type="ECO:0000256" key="4">
    <source>
        <dbReference type="PROSITE-ProRule" id="PRU00284"/>
    </source>
</evidence>
<feature type="transmembrane region" description="Helical" evidence="5">
    <location>
        <begin position="64"/>
        <end position="86"/>
    </location>
</feature>
<feature type="transmembrane region" description="Helical" evidence="5">
    <location>
        <begin position="19"/>
        <end position="44"/>
    </location>
</feature>
<dbReference type="Pfam" id="PF00015">
    <property type="entry name" value="MCPsignal"/>
    <property type="match status" value="1"/>
</dbReference>
<dbReference type="SMART" id="SM00304">
    <property type="entry name" value="HAMP"/>
    <property type="match status" value="1"/>
</dbReference>
<dbReference type="SMART" id="SM00283">
    <property type="entry name" value="MA"/>
    <property type="match status" value="1"/>
</dbReference>
<comment type="caution">
    <text evidence="8">The sequence shown here is derived from an EMBL/GenBank/DDBJ whole genome shotgun (WGS) entry which is preliminary data.</text>
</comment>
<dbReference type="PROSITE" id="PS50111">
    <property type="entry name" value="CHEMOTAXIS_TRANSDUC_2"/>
    <property type="match status" value="1"/>
</dbReference>
<protein>
    <submittedName>
        <fullName evidence="8">Methyl-accepting chemotaxis protein</fullName>
    </submittedName>
</protein>
<keyword evidence="9" id="KW-1185">Reference proteome</keyword>
<comment type="similarity">
    <text evidence="3">Belongs to the methyl-accepting chemotaxis (MCP) protein family.</text>
</comment>
<dbReference type="GO" id="GO:0007165">
    <property type="term" value="P:signal transduction"/>
    <property type="evidence" value="ECO:0007669"/>
    <property type="project" value="UniProtKB-KW"/>
</dbReference>
<evidence type="ECO:0000313" key="8">
    <source>
        <dbReference type="EMBL" id="RTE67462.1"/>
    </source>
</evidence>
<dbReference type="Proteomes" id="UP000283087">
    <property type="component" value="Unassembled WGS sequence"/>
</dbReference>
<feature type="domain" description="HAMP" evidence="7">
    <location>
        <begin position="88"/>
        <end position="142"/>
    </location>
</feature>
<proteinExistence type="inferred from homology"/>
<dbReference type="CDD" id="cd06225">
    <property type="entry name" value="HAMP"/>
    <property type="match status" value="1"/>
</dbReference>
<dbReference type="GO" id="GO:0004888">
    <property type="term" value="F:transmembrane signaling receptor activity"/>
    <property type="evidence" value="ECO:0007669"/>
    <property type="project" value="InterPro"/>
</dbReference>
<evidence type="ECO:0000256" key="5">
    <source>
        <dbReference type="SAM" id="Phobius"/>
    </source>
</evidence>
<evidence type="ECO:0000259" key="6">
    <source>
        <dbReference type="PROSITE" id="PS50111"/>
    </source>
</evidence>
<keyword evidence="5" id="KW-1133">Transmembrane helix</keyword>
<dbReference type="SUPFAM" id="SSF58104">
    <property type="entry name" value="Methyl-accepting chemotaxis protein (MCP) signaling domain"/>
    <property type="match status" value="1"/>
</dbReference>
<feature type="domain" description="Methyl-accepting transducer" evidence="6">
    <location>
        <begin position="147"/>
        <end position="383"/>
    </location>
</feature>
<dbReference type="InterPro" id="IPR004089">
    <property type="entry name" value="MCPsignal_dom"/>
</dbReference>
<dbReference type="GO" id="GO:0006935">
    <property type="term" value="P:chemotaxis"/>
    <property type="evidence" value="ECO:0007669"/>
    <property type="project" value="InterPro"/>
</dbReference>
<organism evidence="8 9">
    <name type="scientific">Amphritea opalescens</name>
    <dbReference type="NCBI Taxonomy" id="2490544"/>
    <lineage>
        <taxon>Bacteria</taxon>
        <taxon>Pseudomonadati</taxon>
        <taxon>Pseudomonadota</taxon>
        <taxon>Gammaproteobacteria</taxon>
        <taxon>Oceanospirillales</taxon>
        <taxon>Oceanospirillaceae</taxon>
        <taxon>Amphritea</taxon>
    </lineage>
</organism>
<keyword evidence="5" id="KW-0472">Membrane</keyword>
<dbReference type="InterPro" id="IPR004090">
    <property type="entry name" value="Chemotax_Me-accpt_rcpt"/>
</dbReference>
<gene>
    <name evidence="8" type="ORF">EH243_00485</name>
</gene>
<dbReference type="EMBL" id="RQXW01000001">
    <property type="protein sequence ID" value="RTE67462.1"/>
    <property type="molecule type" value="Genomic_DNA"/>
</dbReference>
<dbReference type="OrthoDB" id="2489132at2"/>
<evidence type="ECO:0000259" key="7">
    <source>
        <dbReference type="PROSITE" id="PS50885"/>
    </source>
</evidence>
<keyword evidence="2 4" id="KW-0807">Transducer</keyword>
<dbReference type="PANTHER" id="PTHR32089">
    <property type="entry name" value="METHYL-ACCEPTING CHEMOTAXIS PROTEIN MCPB"/>
    <property type="match status" value="1"/>
</dbReference>
<dbReference type="AlphaFoldDB" id="A0A430KVD9"/>
<dbReference type="GO" id="GO:0016020">
    <property type="term" value="C:membrane"/>
    <property type="evidence" value="ECO:0007669"/>
    <property type="project" value="UniProtKB-SubCell"/>
</dbReference>
<evidence type="ECO:0000256" key="2">
    <source>
        <dbReference type="ARBA" id="ARBA00023224"/>
    </source>
</evidence>
<evidence type="ECO:0000256" key="3">
    <source>
        <dbReference type="ARBA" id="ARBA00029447"/>
    </source>
</evidence>
<comment type="subcellular location">
    <subcellularLocation>
        <location evidence="1">Membrane</location>
    </subcellularLocation>
</comment>
<dbReference type="PRINTS" id="PR00260">
    <property type="entry name" value="CHEMTRNSDUCR"/>
</dbReference>
<evidence type="ECO:0000256" key="1">
    <source>
        <dbReference type="ARBA" id="ARBA00004370"/>
    </source>
</evidence>
<dbReference type="Pfam" id="PF00672">
    <property type="entry name" value="HAMP"/>
    <property type="match status" value="1"/>
</dbReference>
<dbReference type="RefSeq" id="WP_126156672.1">
    <property type="nucleotide sequence ID" value="NZ_RQXW01000001.1"/>
</dbReference>
<dbReference type="Gene3D" id="1.10.287.950">
    <property type="entry name" value="Methyl-accepting chemotaxis protein"/>
    <property type="match status" value="1"/>
</dbReference>
<dbReference type="InterPro" id="IPR003660">
    <property type="entry name" value="HAMP_dom"/>
</dbReference>
<keyword evidence="5" id="KW-0812">Transmembrane</keyword>
<evidence type="ECO:0000313" key="9">
    <source>
        <dbReference type="Proteomes" id="UP000283087"/>
    </source>
</evidence>